<dbReference type="EMBL" id="CM001219">
    <property type="protein sequence ID" value="AES69032.1"/>
    <property type="molecule type" value="Genomic_DNA"/>
</dbReference>
<reference evidence="7" key="3">
    <citation type="submission" date="2015-04" db="UniProtKB">
        <authorList>
            <consortium name="EnsemblPlants"/>
        </authorList>
    </citation>
    <scope>IDENTIFICATION</scope>
    <source>
        <strain evidence="7">cv. Jemalong A17</strain>
    </source>
</reference>
<dbReference type="EMBL" id="PSQE01000003">
    <property type="protein sequence ID" value="RHN65903.1"/>
    <property type="molecule type" value="Genomic_DNA"/>
</dbReference>
<evidence type="ECO:0000313" key="6">
    <source>
        <dbReference type="EMBL" id="RHN65903.1"/>
    </source>
</evidence>
<feature type="region of interest" description="Disordered" evidence="4">
    <location>
        <begin position="1"/>
        <end position="26"/>
    </location>
</feature>
<protein>
    <submittedName>
        <fullName evidence="5">Subtilisin inhibitor 1</fullName>
    </submittedName>
</protein>
<evidence type="ECO:0000256" key="1">
    <source>
        <dbReference type="ARBA" id="ARBA00008210"/>
    </source>
</evidence>
<dbReference type="PANTHER" id="PTHR33091">
    <property type="entry name" value="PROTEIN, PUTATIVE, EXPRESSED-RELATED"/>
    <property type="match status" value="1"/>
</dbReference>
<dbReference type="HOGENOM" id="CLU_158942_1_0_1"/>
<keyword evidence="8" id="KW-1185">Reference proteome</keyword>
<sequence length="81" mass="9377">MAEEKSGQGTNPPQEQPRRNNPTRRNWSELVGVTAEEAERKIKEEMHGVEIRVVPPGYFRFKRVRLYVDQSNKLIKTPTIG</sequence>
<reference evidence="5 8" key="2">
    <citation type="journal article" date="2014" name="BMC Genomics">
        <title>An improved genome release (version Mt4.0) for the model legume Medicago truncatula.</title>
        <authorList>
            <person name="Tang H."/>
            <person name="Krishnakumar V."/>
            <person name="Bidwell S."/>
            <person name="Rosen B."/>
            <person name="Chan A."/>
            <person name="Zhou S."/>
            <person name="Gentzbittel L."/>
            <person name="Childs K.L."/>
            <person name="Yandell M."/>
            <person name="Gundlach H."/>
            <person name="Mayer K.F."/>
            <person name="Schwartz D.C."/>
            <person name="Town C.D."/>
        </authorList>
    </citation>
    <scope>GENOME REANNOTATION</scope>
    <source>
        <strain evidence="7 8">cv. Jemalong A17</strain>
    </source>
</reference>
<dbReference type="OrthoDB" id="1416380at2759"/>
<dbReference type="KEGG" id="mtr:11413188"/>
<dbReference type="InterPro" id="IPR000864">
    <property type="entry name" value="Prot_inh_pot1"/>
</dbReference>
<evidence type="ECO:0000256" key="4">
    <source>
        <dbReference type="SAM" id="MobiDB-lite"/>
    </source>
</evidence>
<dbReference type="SUPFAM" id="SSF54654">
    <property type="entry name" value="CI-2 family of serine protease inhibitors"/>
    <property type="match status" value="1"/>
</dbReference>
<dbReference type="Proteomes" id="UP000265566">
    <property type="component" value="Chromosome 3"/>
</dbReference>
<dbReference type="STRING" id="3880.G7IW89"/>
<keyword evidence="3" id="KW-0722">Serine protease inhibitor</keyword>
<dbReference type="Proteomes" id="UP000002051">
    <property type="component" value="Chromosome 3"/>
</dbReference>
<comment type="similarity">
    <text evidence="1">Belongs to the protease inhibitor I13 (potato type I serine protease inhibitor) family.</text>
</comment>
<keyword evidence="2" id="KW-0646">Protease inhibitor</keyword>
<evidence type="ECO:0000313" key="7">
    <source>
        <dbReference type="EnsemblPlants" id="AES69032"/>
    </source>
</evidence>
<evidence type="ECO:0000313" key="8">
    <source>
        <dbReference type="Proteomes" id="UP000002051"/>
    </source>
</evidence>
<gene>
    <name evidence="7" type="primary">11413188</name>
    <name evidence="5" type="ordered locus">MTR_3g020880</name>
    <name evidence="6" type="ORF">MtrunA17_Chr3g0084961</name>
</gene>
<evidence type="ECO:0000256" key="3">
    <source>
        <dbReference type="ARBA" id="ARBA00022900"/>
    </source>
</evidence>
<dbReference type="AlphaFoldDB" id="G7IW89"/>
<reference evidence="5 8" key="1">
    <citation type="journal article" date="2011" name="Nature">
        <title>The Medicago genome provides insight into the evolution of rhizobial symbioses.</title>
        <authorList>
            <person name="Young N.D."/>
            <person name="Debelle F."/>
            <person name="Oldroyd G.E."/>
            <person name="Geurts R."/>
            <person name="Cannon S.B."/>
            <person name="Udvardi M.K."/>
            <person name="Benedito V.A."/>
            <person name="Mayer K.F."/>
            <person name="Gouzy J."/>
            <person name="Schoof H."/>
            <person name="Van de Peer Y."/>
            <person name="Proost S."/>
            <person name="Cook D.R."/>
            <person name="Meyers B.C."/>
            <person name="Spannagl M."/>
            <person name="Cheung F."/>
            <person name="De Mita S."/>
            <person name="Krishnakumar V."/>
            <person name="Gundlach H."/>
            <person name="Zhou S."/>
            <person name="Mudge J."/>
            <person name="Bharti A.K."/>
            <person name="Murray J.D."/>
            <person name="Naoumkina M.A."/>
            <person name="Rosen B."/>
            <person name="Silverstein K.A."/>
            <person name="Tang H."/>
            <person name="Rombauts S."/>
            <person name="Zhao P.X."/>
            <person name="Zhou P."/>
            <person name="Barbe V."/>
            <person name="Bardou P."/>
            <person name="Bechner M."/>
            <person name="Bellec A."/>
            <person name="Berger A."/>
            <person name="Berges H."/>
            <person name="Bidwell S."/>
            <person name="Bisseling T."/>
            <person name="Choisne N."/>
            <person name="Couloux A."/>
            <person name="Denny R."/>
            <person name="Deshpande S."/>
            <person name="Dai X."/>
            <person name="Doyle J.J."/>
            <person name="Dudez A.M."/>
            <person name="Farmer A.D."/>
            <person name="Fouteau S."/>
            <person name="Franken C."/>
            <person name="Gibelin C."/>
            <person name="Gish J."/>
            <person name="Goldstein S."/>
            <person name="Gonzalez A.J."/>
            <person name="Green P.J."/>
            <person name="Hallab A."/>
            <person name="Hartog M."/>
            <person name="Hua A."/>
            <person name="Humphray S.J."/>
            <person name="Jeong D.H."/>
            <person name="Jing Y."/>
            <person name="Jocker A."/>
            <person name="Kenton S.M."/>
            <person name="Kim D.J."/>
            <person name="Klee K."/>
            <person name="Lai H."/>
            <person name="Lang C."/>
            <person name="Lin S."/>
            <person name="Macmil S.L."/>
            <person name="Magdelenat G."/>
            <person name="Matthews L."/>
            <person name="McCorrison J."/>
            <person name="Monaghan E.L."/>
            <person name="Mun J.H."/>
            <person name="Najar F.Z."/>
            <person name="Nicholson C."/>
            <person name="Noirot C."/>
            <person name="O'Bleness M."/>
            <person name="Paule C.R."/>
            <person name="Poulain J."/>
            <person name="Prion F."/>
            <person name="Qin B."/>
            <person name="Qu C."/>
            <person name="Retzel E.F."/>
            <person name="Riddle C."/>
            <person name="Sallet E."/>
            <person name="Samain S."/>
            <person name="Samson N."/>
            <person name="Sanders I."/>
            <person name="Saurat O."/>
            <person name="Scarpelli C."/>
            <person name="Schiex T."/>
            <person name="Segurens B."/>
            <person name="Severin A.J."/>
            <person name="Sherrier D.J."/>
            <person name="Shi R."/>
            <person name="Sims S."/>
            <person name="Singer S.R."/>
            <person name="Sinharoy S."/>
            <person name="Sterck L."/>
            <person name="Viollet A."/>
            <person name="Wang B.B."/>
            <person name="Wang K."/>
            <person name="Wang M."/>
            <person name="Wang X."/>
            <person name="Warfsmann J."/>
            <person name="Weissenbach J."/>
            <person name="White D.D."/>
            <person name="White J.D."/>
            <person name="Wiley G.B."/>
            <person name="Wincker P."/>
            <person name="Xing Y."/>
            <person name="Yang L."/>
            <person name="Yao Z."/>
            <person name="Ying F."/>
            <person name="Zhai J."/>
            <person name="Zhou L."/>
            <person name="Zuber A."/>
            <person name="Denarie J."/>
            <person name="Dixon R.A."/>
            <person name="May G.D."/>
            <person name="Schwartz D.C."/>
            <person name="Rogers J."/>
            <person name="Quetier F."/>
            <person name="Town C.D."/>
            <person name="Roe B.A."/>
        </authorList>
    </citation>
    <scope>NUCLEOTIDE SEQUENCE [LARGE SCALE GENOMIC DNA]</scope>
    <source>
        <strain evidence="5">A17</strain>
        <strain evidence="7 8">cv. Jemalong A17</strain>
    </source>
</reference>
<dbReference type="EnsemblPlants" id="AES69032">
    <property type="protein sequence ID" value="AES69032"/>
    <property type="gene ID" value="MTR_3g020880"/>
</dbReference>
<accession>G7IW89</accession>
<dbReference type="InterPro" id="IPR036354">
    <property type="entry name" value="Prot_inh_pot1_sf"/>
</dbReference>
<dbReference type="PANTHER" id="PTHR33091:SF29">
    <property type="entry name" value="SUBTILISIN INHIBITOR 1"/>
    <property type="match status" value="1"/>
</dbReference>
<reference evidence="6" key="4">
    <citation type="journal article" date="2018" name="Nat. Plants">
        <title>Whole-genome landscape of Medicago truncatula symbiotic genes.</title>
        <authorList>
            <person name="Pecrix Y."/>
            <person name="Gamas P."/>
            <person name="Carrere S."/>
        </authorList>
    </citation>
    <scope>NUCLEOTIDE SEQUENCE</scope>
    <source>
        <tissue evidence="6">Leaves</tissue>
    </source>
</reference>
<dbReference type="PaxDb" id="3880-AES69032"/>
<dbReference type="GO" id="GO:0009611">
    <property type="term" value="P:response to wounding"/>
    <property type="evidence" value="ECO:0007669"/>
    <property type="project" value="InterPro"/>
</dbReference>
<evidence type="ECO:0000256" key="2">
    <source>
        <dbReference type="ARBA" id="ARBA00022690"/>
    </source>
</evidence>
<dbReference type="GO" id="GO:0004867">
    <property type="term" value="F:serine-type endopeptidase inhibitor activity"/>
    <property type="evidence" value="ECO:0007669"/>
    <property type="project" value="UniProtKB-KW"/>
</dbReference>
<dbReference type="Gene3D" id="3.30.10.10">
    <property type="entry name" value="Trypsin Inhibitor V, subunit A"/>
    <property type="match status" value="1"/>
</dbReference>
<dbReference type="Pfam" id="PF00280">
    <property type="entry name" value="potato_inhibit"/>
    <property type="match status" value="1"/>
</dbReference>
<evidence type="ECO:0000313" key="5">
    <source>
        <dbReference type="EMBL" id="AES69032.1"/>
    </source>
</evidence>
<organism evidence="5 8">
    <name type="scientific">Medicago truncatula</name>
    <name type="common">Barrel medic</name>
    <name type="synonym">Medicago tribuloides</name>
    <dbReference type="NCBI Taxonomy" id="3880"/>
    <lineage>
        <taxon>Eukaryota</taxon>
        <taxon>Viridiplantae</taxon>
        <taxon>Streptophyta</taxon>
        <taxon>Embryophyta</taxon>
        <taxon>Tracheophyta</taxon>
        <taxon>Spermatophyta</taxon>
        <taxon>Magnoliopsida</taxon>
        <taxon>eudicotyledons</taxon>
        <taxon>Gunneridae</taxon>
        <taxon>Pentapetalae</taxon>
        <taxon>rosids</taxon>
        <taxon>fabids</taxon>
        <taxon>Fabales</taxon>
        <taxon>Fabaceae</taxon>
        <taxon>Papilionoideae</taxon>
        <taxon>50 kb inversion clade</taxon>
        <taxon>NPAAA clade</taxon>
        <taxon>Hologalegina</taxon>
        <taxon>IRL clade</taxon>
        <taxon>Trifolieae</taxon>
        <taxon>Medicago</taxon>
    </lineage>
</organism>
<proteinExistence type="inferred from homology"/>
<name>G7IW89_MEDTR</name>
<dbReference type="Gramene" id="rna13797">
    <property type="protein sequence ID" value="RHN65903.1"/>
    <property type="gene ID" value="gene13797"/>
</dbReference>